<dbReference type="PANTHER" id="PTHR16779:SF1">
    <property type="entry name" value="BETA-1,4-MANNOSYLTRANSFERASE EGH"/>
    <property type="match status" value="1"/>
</dbReference>
<proteinExistence type="predicted"/>
<dbReference type="Proteomes" id="UP000001568">
    <property type="component" value="Chromosome 4"/>
</dbReference>
<organism evidence="3 4">
    <name type="scientific">Ostreococcus lucimarinus (strain CCE9901)</name>
    <dbReference type="NCBI Taxonomy" id="436017"/>
    <lineage>
        <taxon>Eukaryota</taxon>
        <taxon>Viridiplantae</taxon>
        <taxon>Chlorophyta</taxon>
        <taxon>Mamiellophyceae</taxon>
        <taxon>Mamiellales</taxon>
        <taxon>Bathycoccaceae</taxon>
        <taxon>Ostreococcus</taxon>
    </lineage>
</organism>
<feature type="transmembrane region" description="Helical" evidence="2">
    <location>
        <begin position="561"/>
        <end position="580"/>
    </location>
</feature>
<dbReference type="Gramene" id="ABO95930">
    <property type="protein sequence ID" value="ABO95930"/>
    <property type="gene ID" value="OSTLU_24484"/>
</dbReference>
<dbReference type="KEGG" id="olu:OSTLU_24484"/>
<feature type="transmembrane region" description="Helical" evidence="2">
    <location>
        <begin position="206"/>
        <end position="230"/>
    </location>
</feature>
<gene>
    <name evidence="3" type="ORF">OSTLU_24484</name>
</gene>
<reference evidence="3 4" key="1">
    <citation type="journal article" date="2007" name="Proc. Natl. Acad. Sci. U.S.A.">
        <title>The tiny eukaryote Ostreococcus provides genomic insights into the paradox of plankton speciation.</title>
        <authorList>
            <person name="Palenik B."/>
            <person name="Grimwood J."/>
            <person name="Aerts A."/>
            <person name="Rouze P."/>
            <person name="Salamov A."/>
            <person name="Putnam N."/>
            <person name="Dupont C."/>
            <person name="Jorgensen R."/>
            <person name="Derelle E."/>
            <person name="Rombauts S."/>
            <person name="Zhou K."/>
            <person name="Otillar R."/>
            <person name="Merchant S.S."/>
            <person name="Podell S."/>
            <person name="Gaasterland T."/>
            <person name="Napoli C."/>
            <person name="Gendler K."/>
            <person name="Manuell A."/>
            <person name="Tai V."/>
            <person name="Vallon O."/>
            <person name="Piganeau G."/>
            <person name="Jancek S."/>
            <person name="Heijde M."/>
            <person name="Jabbari K."/>
            <person name="Bowler C."/>
            <person name="Lohr M."/>
            <person name="Robbens S."/>
            <person name="Werner G."/>
            <person name="Dubchak I."/>
            <person name="Pazour G.J."/>
            <person name="Ren Q."/>
            <person name="Paulsen I."/>
            <person name="Delwiche C."/>
            <person name="Schmutz J."/>
            <person name="Rokhsar D."/>
            <person name="Van de Peer Y."/>
            <person name="Moreau H."/>
            <person name="Grigoriev I.V."/>
        </authorList>
    </citation>
    <scope>NUCLEOTIDE SEQUENCE [LARGE SCALE GENOMIC DNA]</scope>
    <source>
        <strain evidence="3 4">CCE9901</strain>
    </source>
</reference>
<dbReference type="OMA" id="HCARETR"/>
<feature type="region of interest" description="Disordered" evidence="1">
    <location>
        <begin position="101"/>
        <end position="149"/>
    </location>
</feature>
<feature type="region of interest" description="Disordered" evidence="1">
    <location>
        <begin position="670"/>
        <end position="691"/>
    </location>
</feature>
<keyword evidence="2" id="KW-0812">Transmembrane</keyword>
<dbReference type="GeneID" id="5001590"/>
<dbReference type="HOGENOM" id="CLU_398706_0_0_1"/>
<dbReference type="OrthoDB" id="496602at2759"/>
<accession>A4RWU6</accession>
<keyword evidence="2" id="KW-0472">Membrane</keyword>
<dbReference type="GO" id="GO:0019187">
    <property type="term" value="F:beta-1,4-mannosyltransferase activity"/>
    <property type="evidence" value="ECO:0007669"/>
    <property type="project" value="InterPro"/>
</dbReference>
<feature type="transmembrane region" description="Helical" evidence="2">
    <location>
        <begin position="600"/>
        <end position="630"/>
    </location>
</feature>
<evidence type="ECO:0000313" key="3">
    <source>
        <dbReference type="EMBL" id="ABO95930.1"/>
    </source>
</evidence>
<feature type="compositionally biased region" description="Acidic residues" evidence="1">
    <location>
        <begin position="70"/>
        <end position="82"/>
    </location>
</feature>
<keyword evidence="4" id="KW-1185">Reference proteome</keyword>
<feature type="transmembrane region" description="Helical" evidence="2">
    <location>
        <begin position="163"/>
        <end position="191"/>
    </location>
</feature>
<feature type="compositionally biased region" description="Basic and acidic residues" evidence="1">
    <location>
        <begin position="682"/>
        <end position="691"/>
    </location>
</feature>
<feature type="transmembrane region" description="Helical" evidence="2">
    <location>
        <begin position="529"/>
        <end position="549"/>
    </location>
</feature>
<dbReference type="EMBL" id="CP000584">
    <property type="protein sequence ID" value="ABO95930.1"/>
    <property type="molecule type" value="Genomic_DNA"/>
</dbReference>
<evidence type="ECO:0000256" key="2">
    <source>
        <dbReference type="SAM" id="Phobius"/>
    </source>
</evidence>
<feature type="region of interest" description="Disordered" evidence="1">
    <location>
        <begin position="1"/>
        <end position="82"/>
    </location>
</feature>
<sequence>MALNQNDPSWRAVLPGRENDGVRLPGDEPDDLTRALAASGFDDDEPSTTSSDAYVTDVEDDGDMRAGDASDSDDDGEDADAFEDAAETLARGQDAAITTGLLSGVKKPASSHGTRSRRSGASTRRSGDATERGRKKSASGKSSKEALRRKAERRAYKPVTFTLLCRLFCLYASFMALVFAFVIVTALGAYLNPTGEVLELNALENVVWMIISVASFIAIPSAVAHVTAYLTWPPVWLEAYPDRSKLLEELGGKIYFRFHISRDAKPLAVKRAVDVAVDILQRAIPTTLFEIEVVTTKEIGVSSSCVSELVVPLEMNYKVQGSSGLLNFATRASSATWGDWVVHLGSDSLLNVRAVDAVLAHCARETRLAALSGRGDTHVRRLAQGAVLPGITRTSNSFIDGVESVFQWIPAMAECIRAGESYGALRMMYAKHSRVVAPIPNTYLVVPNELELAVGFADMDVHDGFELTAFALRCSNNGVKFSWLDAGVHVPIPTSNVWKLFKLRARDHHSALVLMRDESALDHSHRASLTLACVSAGFSTIAPVLSAFAPWCLRSSGADTFAVSCIVGFITACVTFKYAIGFYKSASVADLSQGVVSGAIYYNILFVLTIVLTPLFSVFEFIALCTSLFYDPKYFGGESQAARGPRVSILKDDDDIDWLERGQMRRDDDQQVLLDDEASPSEADRAWRRTS</sequence>
<dbReference type="PANTHER" id="PTHR16779">
    <property type="entry name" value="BETA-1,4-MANNOSYLTRANSFERASE EGH"/>
    <property type="match status" value="1"/>
</dbReference>
<dbReference type="AlphaFoldDB" id="A4RWU6"/>
<evidence type="ECO:0008006" key="5">
    <source>
        <dbReference type="Google" id="ProtNLM"/>
    </source>
</evidence>
<dbReference type="InterPro" id="IPR027389">
    <property type="entry name" value="B_mannosylTrfase_Bre-3/Egh"/>
</dbReference>
<dbReference type="RefSeq" id="XP_001417637.1">
    <property type="nucleotide sequence ID" value="XM_001417600.1"/>
</dbReference>
<protein>
    <recommendedName>
        <fullName evidence="5">Glycosyltransferase 2-like domain-containing protein</fullName>
    </recommendedName>
</protein>
<dbReference type="GO" id="GO:0005737">
    <property type="term" value="C:cytoplasm"/>
    <property type="evidence" value="ECO:0007669"/>
    <property type="project" value="TreeGrafter"/>
</dbReference>
<evidence type="ECO:0000256" key="1">
    <source>
        <dbReference type="SAM" id="MobiDB-lite"/>
    </source>
</evidence>
<name>A4RWU6_OSTLU</name>
<keyword evidence="2" id="KW-1133">Transmembrane helix</keyword>
<evidence type="ECO:0000313" key="4">
    <source>
        <dbReference type="Proteomes" id="UP000001568"/>
    </source>
</evidence>